<organism evidence="2 3">
    <name type="scientific">Waterburya agarophytonicola KI4</name>
    <dbReference type="NCBI Taxonomy" id="2874699"/>
    <lineage>
        <taxon>Bacteria</taxon>
        <taxon>Bacillati</taxon>
        <taxon>Cyanobacteriota</taxon>
        <taxon>Cyanophyceae</taxon>
        <taxon>Pleurocapsales</taxon>
        <taxon>Hyellaceae</taxon>
        <taxon>Waterburya</taxon>
        <taxon>Waterburya agarophytonicola</taxon>
    </lineage>
</organism>
<keyword evidence="3" id="KW-1185">Reference proteome</keyword>
<reference evidence="2" key="1">
    <citation type="journal article" date="2021" name="Antonie Van Leeuwenhoek">
        <title>Draft genome and description of Waterburya agarophytonicola gen. nov. sp. nov. (Pleurocapsales, Cyanobacteria): a seaweed symbiont.</title>
        <authorList>
            <person name="Bonthond G."/>
            <person name="Shalygin S."/>
            <person name="Bayer T."/>
            <person name="Weinberger F."/>
        </authorList>
    </citation>
    <scope>NUCLEOTIDE SEQUENCE</scope>
    <source>
        <strain evidence="2">KI4</strain>
    </source>
</reference>
<sequence>MLGTFLTILATTLSLLVVDIIFPGVSIANFPAALIAAASIGIINAGVKPVISLLSLPLNILTLGGFSLIINGFCFWLASLLVPGFRVAGLIAFLVAPLILSSTNTLIGKYFGEKDLLTLPQTENKKLEQ</sequence>
<gene>
    <name evidence="2" type="ORF">I4641_09150</name>
</gene>
<dbReference type="Proteomes" id="UP000729733">
    <property type="component" value="Unassembled WGS sequence"/>
</dbReference>
<protein>
    <submittedName>
        <fullName evidence="2">Phage holin family protein</fullName>
    </submittedName>
</protein>
<feature type="transmembrane region" description="Helical" evidence="1">
    <location>
        <begin position="87"/>
        <end position="107"/>
    </location>
</feature>
<dbReference type="AlphaFoldDB" id="A0A964BQX1"/>
<keyword evidence="1" id="KW-1133">Transmembrane helix</keyword>
<proteinExistence type="predicted"/>
<keyword evidence="1" id="KW-0472">Membrane</keyword>
<comment type="caution">
    <text evidence="2">The sequence shown here is derived from an EMBL/GenBank/DDBJ whole genome shotgun (WGS) entry which is preliminary data.</text>
</comment>
<feature type="transmembrane region" description="Helical" evidence="1">
    <location>
        <begin position="27"/>
        <end position="47"/>
    </location>
</feature>
<keyword evidence="1" id="KW-0812">Transmembrane</keyword>
<evidence type="ECO:0000313" key="2">
    <source>
        <dbReference type="EMBL" id="MCC0177142.1"/>
    </source>
</evidence>
<dbReference type="PANTHER" id="PTHR37309:SF1">
    <property type="entry name" value="SLR0284 PROTEIN"/>
    <property type="match status" value="1"/>
</dbReference>
<dbReference type="InterPro" id="IPR007165">
    <property type="entry name" value="Phage_holin_4_2"/>
</dbReference>
<evidence type="ECO:0000256" key="1">
    <source>
        <dbReference type="SAM" id="Phobius"/>
    </source>
</evidence>
<name>A0A964BQX1_9CYAN</name>
<dbReference type="PANTHER" id="PTHR37309">
    <property type="entry name" value="SLR0284 PROTEIN"/>
    <property type="match status" value="1"/>
</dbReference>
<feature type="transmembrane region" description="Helical" evidence="1">
    <location>
        <begin position="59"/>
        <end position="81"/>
    </location>
</feature>
<dbReference type="EMBL" id="JADWDC010000017">
    <property type="protein sequence ID" value="MCC0177142.1"/>
    <property type="molecule type" value="Genomic_DNA"/>
</dbReference>
<evidence type="ECO:0000313" key="3">
    <source>
        <dbReference type="Proteomes" id="UP000729733"/>
    </source>
</evidence>
<accession>A0A964BQX1</accession>
<dbReference type="Pfam" id="PF04020">
    <property type="entry name" value="Phage_holin_4_2"/>
    <property type="match status" value="1"/>
</dbReference>
<dbReference type="RefSeq" id="WP_229640181.1">
    <property type="nucleotide sequence ID" value="NZ_JADWDC010000017.1"/>
</dbReference>